<accession>Q8J300</accession>
<name>Q8J300_9EURY</name>
<dbReference type="AlphaFoldDB" id="Q8J300"/>
<reference evidence="2" key="1">
    <citation type="journal article" date="2007" name="FEMS Microbiol. Lett.">
        <title>Genetic analysis of a novel plasmid pZMX101 from Halorubrum saccharovorum: determination of the minimal replicon and comparison with the related haloarchaeal plasmid pSCM201.</title>
        <authorList>
            <person name="Zhou L."/>
            <person name="Zhou M."/>
            <person name="Sun C."/>
            <person name="Xiang H."/>
            <person name="Tan H."/>
        </authorList>
    </citation>
    <scope>NUCLEOTIDE SEQUENCE</scope>
    <source>
        <plasmid evidence="2">pZMX101</plasmid>
    </source>
</reference>
<dbReference type="EMBL" id="AF389188">
    <property type="protein sequence ID" value="AAO15415.1"/>
    <property type="molecule type" value="Genomic_DNA"/>
</dbReference>
<proteinExistence type="predicted"/>
<keyword evidence="1" id="KW-0175">Coiled coil</keyword>
<keyword evidence="2" id="KW-0614">Plasmid</keyword>
<feature type="coiled-coil region" evidence="1">
    <location>
        <begin position="32"/>
        <end position="76"/>
    </location>
</feature>
<organism evidence="2">
    <name type="scientific">Halorubrum saccharovorum</name>
    <dbReference type="NCBI Taxonomy" id="2248"/>
    <lineage>
        <taxon>Archaea</taxon>
        <taxon>Methanobacteriati</taxon>
        <taxon>Methanobacteriota</taxon>
        <taxon>Stenosarchaea group</taxon>
        <taxon>Halobacteria</taxon>
        <taxon>Halobacteriales</taxon>
        <taxon>Haloferacaceae</taxon>
        <taxon>Halorubrum</taxon>
    </lineage>
</organism>
<evidence type="ECO:0000256" key="1">
    <source>
        <dbReference type="SAM" id="Coils"/>
    </source>
</evidence>
<dbReference type="RefSeq" id="WP_011091116.1">
    <property type="nucleotide sequence ID" value="NC_004531.1"/>
</dbReference>
<sequence>MTANDSTPRTGQNGDGAQLLEREAVSSLFAQFDLLRDQANRAERRADSLDERIEIVRSMRAQLQLTEAMLVEAREDREGSS</sequence>
<evidence type="ECO:0000313" key="2">
    <source>
        <dbReference type="EMBL" id="AAO15415.1"/>
    </source>
</evidence>
<protein>
    <submittedName>
        <fullName evidence="2">OrfC</fullName>
    </submittedName>
</protein>
<geneLocation type="plasmid" evidence="2">
    <name>pZMX101</name>
</geneLocation>